<gene>
    <name evidence="2" type="ORF">IP98_01579</name>
</gene>
<sequence length="284" mass="31727">MRNLFKTIFLLFTLIMLNGCSSNDESSNSNLSVEEQALLGTWKYVAYGHVNSNGTETVSAVNSQCLNTHIFTSDRNINYRSYSSCSEYYEEDGTWTLVNGLLTRTFPQTVTVIQKDNITFINPDKIKLFEVGNTTDFVIYEREGSTIVDTSYKIELTGNYQTDWCDATGNTSKVTFEFLQDGNVVATQNAQSNIEQALTVSRDLTGNVIGIKLKLTDYNPSNLNSGLGEGFDSLHLKVTGNQTQDVLIDTNPNAWLVNCADICYEINLLFNTSTEQLTVNSSWH</sequence>
<protein>
    <recommendedName>
        <fullName evidence="4">Lipocalin-like protein</fullName>
    </recommendedName>
</protein>
<keyword evidence="3" id="KW-1185">Reference proteome</keyword>
<keyword evidence="1" id="KW-0732">Signal</keyword>
<evidence type="ECO:0008006" key="4">
    <source>
        <dbReference type="Google" id="ProtNLM"/>
    </source>
</evidence>
<dbReference type="STRING" id="1341154.FCR2A7T_13510"/>
<proteinExistence type="predicted"/>
<dbReference type="Proteomes" id="UP000319848">
    <property type="component" value="Unassembled WGS sequence"/>
</dbReference>
<evidence type="ECO:0000256" key="1">
    <source>
        <dbReference type="SAM" id="SignalP"/>
    </source>
</evidence>
<feature type="chain" id="PRO_5030178702" description="Lipocalin-like protein" evidence="1">
    <location>
        <begin position="23"/>
        <end position="284"/>
    </location>
</feature>
<organism evidence="2 3">
    <name type="scientific">Flavobacterium cauense R2A-7</name>
    <dbReference type="NCBI Taxonomy" id="1341154"/>
    <lineage>
        <taxon>Bacteria</taxon>
        <taxon>Pseudomonadati</taxon>
        <taxon>Bacteroidota</taxon>
        <taxon>Flavobacteriia</taxon>
        <taxon>Flavobacteriales</taxon>
        <taxon>Flavobacteriaceae</taxon>
        <taxon>Flavobacterium</taxon>
    </lineage>
</organism>
<evidence type="ECO:0000313" key="3">
    <source>
        <dbReference type="Proteomes" id="UP000319848"/>
    </source>
</evidence>
<dbReference type="OrthoDB" id="1374459at2"/>
<evidence type="ECO:0000313" key="2">
    <source>
        <dbReference type="EMBL" id="TWI12367.1"/>
    </source>
</evidence>
<dbReference type="RefSeq" id="WP_023570493.1">
    <property type="nucleotide sequence ID" value="NZ_AVBI01000014.1"/>
</dbReference>
<dbReference type="EMBL" id="VLKQ01000006">
    <property type="protein sequence ID" value="TWI12367.1"/>
    <property type="molecule type" value="Genomic_DNA"/>
</dbReference>
<dbReference type="AlphaFoldDB" id="V6S0L0"/>
<feature type="signal peptide" evidence="1">
    <location>
        <begin position="1"/>
        <end position="22"/>
    </location>
</feature>
<name>V6S0L0_9FLAO</name>
<reference evidence="2 3" key="1">
    <citation type="journal article" date="2015" name="Stand. Genomic Sci.">
        <title>Genomic Encyclopedia of Bacterial and Archaeal Type Strains, Phase III: the genomes of soil and plant-associated and newly described type strains.</title>
        <authorList>
            <person name="Whitman W.B."/>
            <person name="Woyke T."/>
            <person name="Klenk H.P."/>
            <person name="Zhou Y."/>
            <person name="Lilburn T.G."/>
            <person name="Beck B.J."/>
            <person name="De Vos P."/>
            <person name="Vandamme P."/>
            <person name="Eisen J.A."/>
            <person name="Garrity G."/>
            <person name="Hugenholtz P."/>
            <person name="Kyrpides N.C."/>
        </authorList>
    </citation>
    <scope>NUCLEOTIDE SEQUENCE [LARGE SCALE GENOMIC DNA]</scope>
    <source>
        <strain evidence="2 3">CGMCC 1.7270</strain>
    </source>
</reference>
<comment type="caution">
    <text evidence="2">The sequence shown here is derived from an EMBL/GenBank/DDBJ whole genome shotgun (WGS) entry which is preliminary data.</text>
</comment>
<accession>V6S0L0</accession>